<protein>
    <recommendedName>
        <fullName evidence="1">BTB domain-containing protein</fullName>
    </recommendedName>
</protein>
<dbReference type="Gene3D" id="3.30.710.10">
    <property type="entry name" value="Potassium Channel Kv1.1, Chain A"/>
    <property type="match status" value="1"/>
</dbReference>
<dbReference type="EMBL" id="CABIJS010000561">
    <property type="protein sequence ID" value="VUZ53673.1"/>
    <property type="molecule type" value="Genomic_DNA"/>
</dbReference>
<dbReference type="CDD" id="cd18186">
    <property type="entry name" value="BTB_POZ_ZBTB_KLHL-like"/>
    <property type="match status" value="1"/>
</dbReference>
<reference evidence="2 3" key="1">
    <citation type="submission" date="2019-07" db="EMBL/GenBank/DDBJ databases">
        <authorList>
            <person name="Jastrzebski P J."/>
            <person name="Paukszto L."/>
            <person name="Jastrzebski P J."/>
        </authorList>
    </citation>
    <scope>NUCLEOTIDE SEQUENCE [LARGE SCALE GENOMIC DNA]</scope>
    <source>
        <strain evidence="2 3">WMS-il1</strain>
    </source>
</reference>
<dbReference type="Proteomes" id="UP000321570">
    <property type="component" value="Unassembled WGS sequence"/>
</dbReference>
<dbReference type="SUPFAM" id="SSF54695">
    <property type="entry name" value="POZ domain"/>
    <property type="match status" value="1"/>
</dbReference>
<dbReference type="InterPro" id="IPR000210">
    <property type="entry name" value="BTB/POZ_dom"/>
</dbReference>
<gene>
    <name evidence="2" type="ORF">WMSIL1_LOCUS11939</name>
</gene>
<dbReference type="PROSITE" id="PS50097">
    <property type="entry name" value="BTB"/>
    <property type="match status" value="1"/>
</dbReference>
<organism evidence="2 3">
    <name type="scientific">Hymenolepis diminuta</name>
    <name type="common">Rat tapeworm</name>
    <dbReference type="NCBI Taxonomy" id="6216"/>
    <lineage>
        <taxon>Eukaryota</taxon>
        <taxon>Metazoa</taxon>
        <taxon>Spiralia</taxon>
        <taxon>Lophotrochozoa</taxon>
        <taxon>Platyhelminthes</taxon>
        <taxon>Cestoda</taxon>
        <taxon>Eucestoda</taxon>
        <taxon>Cyclophyllidea</taxon>
        <taxon>Hymenolepididae</taxon>
        <taxon>Hymenolepis</taxon>
    </lineage>
</organism>
<evidence type="ECO:0000313" key="2">
    <source>
        <dbReference type="EMBL" id="VUZ53673.1"/>
    </source>
</evidence>
<evidence type="ECO:0000313" key="3">
    <source>
        <dbReference type="Proteomes" id="UP000321570"/>
    </source>
</evidence>
<name>A0A564Z3W2_HYMDI</name>
<sequence>MHHLQTPIALHILRAFQAELKFENGEFAYGNSHNQRLRTMRNFINCLEIVNPDTILECFSHFRGMRARRERLDIFIQAAEGEEVGAHLMVLSVSFPVFRQHLRGSDVVHHRLLRFSSHVVNAAVEYAYTGIENISPEAALRLYLLAHNLQNKALVDACTK</sequence>
<evidence type="ECO:0000259" key="1">
    <source>
        <dbReference type="PROSITE" id="PS50097"/>
    </source>
</evidence>
<dbReference type="AlphaFoldDB" id="A0A564Z3W2"/>
<accession>A0A564Z3W2</accession>
<proteinExistence type="predicted"/>
<feature type="non-terminal residue" evidence="2">
    <location>
        <position position="160"/>
    </location>
</feature>
<keyword evidence="3" id="KW-1185">Reference proteome</keyword>
<dbReference type="Pfam" id="PF00651">
    <property type="entry name" value="BTB"/>
    <property type="match status" value="1"/>
</dbReference>
<dbReference type="InterPro" id="IPR011333">
    <property type="entry name" value="SKP1/BTB/POZ_sf"/>
</dbReference>
<feature type="domain" description="BTB" evidence="1">
    <location>
        <begin position="72"/>
        <end position="136"/>
    </location>
</feature>